<dbReference type="GO" id="GO:0035529">
    <property type="term" value="F:NADH pyrophosphatase activity"/>
    <property type="evidence" value="ECO:0007669"/>
    <property type="project" value="TreeGrafter"/>
</dbReference>
<evidence type="ECO:0000256" key="1">
    <source>
        <dbReference type="ARBA" id="ARBA00001946"/>
    </source>
</evidence>
<dbReference type="Gene3D" id="3.90.79.10">
    <property type="entry name" value="Nucleoside Triphosphate Pyrophosphohydrolase"/>
    <property type="match status" value="1"/>
</dbReference>
<evidence type="ECO:0000256" key="5">
    <source>
        <dbReference type="ARBA" id="ARBA00022801"/>
    </source>
</evidence>
<dbReference type="GO" id="GO:0006742">
    <property type="term" value="P:NADP+ catabolic process"/>
    <property type="evidence" value="ECO:0007669"/>
    <property type="project" value="TreeGrafter"/>
</dbReference>
<comment type="cofactor">
    <cofactor evidence="2">
        <name>Zn(2+)</name>
        <dbReference type="ChEBI" id="CHEBI:29105"/>
    </cofactor>
</comment>
<comment type="caution">
    <text evidence="9">The sequence shown here is derived from an EMBL/GenBank/DDBJ whole genome shotgun (WGS) entry which is preliminary data.</text>
</comment>
<gene>
    <name evidence="9" type="ORF">H9812_03845</name>
</gene>
<organism evidence="9 10">
    <name type="scientific">Candidatus Gallimonas intestinigallinarum</name>
    <dbReference type="NCBI Taxonomy" id="2838604"/>
    <lineage>
        <taxon>Bacteria</taxon>
        <taxon>Bacillati</taxon>
        <taxon>Bacillota</taxon>
        <taxon>Clostridia</taxon>
        <taxon>Candidatus Gallimonas</taxon>
    </lineage>
</organism>
<sequence>NKILLARHTGEQDYKLFAGYIKKGETAEKAIPRELKEETKLTAIKWRYHASRYHDAKDVLMLNFVVTADEDSEIVLNEEIEEAKWFTPE</sequence>
<keyword evidence="4" id="KW-0479">Metal-binding</keyword>
<comment type="catalytic activity">
    <reaction evidence="7">
        <text>a 5'-end NAD(+)-phospho-ribonucleoside in mRNA + H2O = a 5'-end phospho-adenosine-phospho-ribonucleoside in mRNA + beta-nicotinamide D-ribonucleotide + 2 H(+)</text>
        <dbReference type="Rhea" id="RHEA:60876"/>
        <dbReference type="Rhea" id="RHEA-COMP:15698"/>
        <dbReference type="Rhea" id="RHEA-COMP:15719"/>
        <dbReference type="ChEBI" id="CHEBI:14649"/>
        <dbReference type="ChEBI" id="CHEBI:15377"/>
        <dbReference type="ChEBI" id="CHEBI:15378"/>
        <dbReference type="ChEBI" id="CHEBI:144029"/>
        <dbReference type="ChEBI" id="CHEBI:144051"/>
    </reaction>
    <physiologicalReaction direction="left-to-right" evidence="7">
        <dbReference type="Rhea" id="RHEA:60877"/>
    </physiologicalReaction>
</comment>
<reference evidence="9" key="1">
    <citation type="journal article" date="2021" name="PeerJ">
        <title>Extensive microbial diversity within the chicken gut microbiome revealed by metagenomics and culture.</title>
        <authorList>
            <person name="Gilroy R."/>
            <person name="Ravi A."/>
            <person name="Getino M."/>
            <person name="Pursley I."/>
            <person name="Horton D.L."/>
            <person name="Alikhan N.F."/>
            <person name="Baker D."/>
            <person name="Gharbi K."/>
            <person name="Hall N."/>
            <person name="Watson M."/>
            <person name="Adriaenssens E.M."/>
            <person name="Foster-Nyarko E."/>
            <person name="Jarju S."/>
            <person name="Secka A."/>
            <person name="Antonio M."/>
            <person name="Oren A."/>
            <person name="Chaudhuri R.R."/>
            <person name="La Ragione R."/>
            <person name="Hildebrand F."/>
            <person name="Pallen M.J."/>
        </authorList>
    </citation>
    <scope>NUCLEOTIDE SEQUENCE</scope>
    <source>
        <strain evidence="9">CHK33-5263</strain>
    </source>
</reference>
<evidence type="ECO:0000259" key="8">
    <source>
        <dbReference type="PROSITE" id="PS51462"/>
    </source>
</evidence>
<proteinExistence type="inferred from homology"/>
<dbReference type="AlphaFoldDB" id="A0A9D2DWE9"/>
<evidence type="ECO:0000256" key="2">
    <source>
        <dbReference type="ARBA" id="ARBA00001947"/>
    </source>
</evidence>
<dbReference type="PROSITE" id="PS51462">
    <property type="entry name" value="NUDIX"/>
    <property type="match status" value="1"/>
</dbReference>
<dbReference type="PANTHER" id="PTHR42904:SF6">
    <property type="entry name" value="NAD-CAPPED RNA HYDROLASE NUDT12"/>
    <property type="match status" value="1"/>
</dbReference>
<evidence type="ECO:0000256" key="6">
    <source>
        <dbReference type="ARBA" id="ARBA00022842"/>
    </source>
</evidence>
<comment type="cofactor">
    <cofactor evidence="1">
        <name>Mg(2+)</name>
        <dbReference type="ChEBI" id="CHEBI:18420"/>
    </cofactor>
</comment>
<reference evidence="9" key="2">
    <citation type="submission" date="2021-04" db="EMBL/GenBank/DDBJ databases">
        <authorList>
            <person name="Gilroy R."/>
        </authorList>
    </citation>
    <scope>NUCLEOTIDE SEQUENCE</scope>
    <source>
        <strain evidence="9">CHK33-5263</strain>
    </source>
</reference>
<dbReference type="GO" id="GO:0046872">
    <property type="term" value="F:metal ion binding"/>
    <property type="evidence" value="ECO:0007669"/>
    <property type="project" value="UniProtKB-KW"/>
</dbReference>
<evidence type="ECO:0000256" key="7">
    <source>
        <dbReference type="ARBA" id="ARBA00023679"/>
    </source>
</evidence>
<dbReference type="GO" id="GO:0005829">
    <property type="term" value="C:cytosol"/>
    <property type="evidence" value="ECO:0007669"/>
    <property type="project" value="TreeGrafter"/>
</dbReference>
<evidence type="ECO:0000256" key="3">
    <source>
        <dbReference type="ARBA" id="ARBA00009595"/>
    </source>
</evidence>
<name>A0A9D2DWE9_9FIRM</name>
<evidence type="ECO:0000256" key="4">
    <source>
        <dbReference type="ARBA" id="ARBA00022723"/>
    </source>
</evidence>
<accession>A0A9D2DWE9</accession>
<dbReference type="InterPro" id="IPR000086">
    <property type="entry name" value="NUDIX_hydrolase_dom"/>
</dbReference>
<dbReference type="Proteomes" id="UP000824044">
    <property type="component" value="Unassembled WGS sequence"/>
</dbReference>
<keyword evidence="6" id="KW-0460">Magnesium</keyword>
<dbReference type="InterPro" id="IPR015797">
    <property type="entry name" value="NUDIX_hydrolase-like_dom_sf"/>
</dbReference>
<dbReference type="Pfam" id="PF00293">
    <property type="entry name" value="NUDIX"/>
    <property type="match status" value="1"/>
</dbReference>
<keyword evidence="5" id="KW-0378">Hydrolase</keyword>
<protein>
    <submittedName>
        <fullName evidence="9">NUDIX domain-containing protein</fullName>
    </submittedName>
</protein>
<dbReference type="InterPro" id="IPR050241">
    <property type="entry name" value="NAD-cap_RNA_hydrolase_NudC"/>
</dbReference>
<dbReference type="PANTHER" id="PTHR42904">
    <property type="entry name" value="NUDIX HYDROLASE, NUDC SUBFAMILY"/>
    <property type="match status" value="1"/>
</dbReference>
<feature type="domain" description="Nudix hydrolase" evidence="8">
    <location>
        <begin position="1"/>
        <end position="89"/>
    </location>
</feature>
<comment type="similarity">
    <text evidence="3">Belongs to the Nudix hydrolase family. NudC subfamily.</text>
</comment>
<dbReference type="EMBL" id="DXBS01000074">
    <property type="protein sequence ID" value="HIZ24591.1"/>
    <property type="molecule type" value="Genomic_DNA"/>
</dbReference>
<evidence type="ECO:0000313" key="9">
    <source>
        <dbReference type="EMBL" id="HIZ24591.1"/>
    </source>
</evidence>
<dbReference type="GO" id="GO:0019677">
    <property type="term" value="P:NAD+ catabolic process"/>
    <property type="evidence" value="ECO:0007669"/>
    <property type="project" value="TreeGrafter"/>
</dbReference>
<feature type="non-terminal residue" evidence="9">
    <location>
        <position position="1"/>
    </location>
</feature>
<evidence type="ECO:0000313" key="10">
    <source>
        <dbReference type="Proteomes" id="UP000824044"/>
    </source>
</evidence>
<dbReference type="SUPFAM" id="SSF55811">
    <property type="entry name" value="Nudix"/>
    <property type="match status" value="1"/>
</dbReference>